<organism evidence="9 10">
    <name type="scientific">Levilinea saccharolytica</name>
    <dbReference type="NCBI Taxonomy" id="229921"/>
    <lineage>
        <taxon>Bacteria</taxon>
        <taxon>Bacillati</taxon>
        <taxon>Chloroflexota</taxon>
        <taxon>Anaerolineae</taxon>
        <taxon>Anaerolineales</taxon>
        <taxon>Anaerolineaceae</taxon>
        <taxon>Levilinea</taxon>
    </lineage>
</organism>
<keyword evidence="3 6" id="KW-0133">Cell shape</keyword>
<keyword evidence="4 6" id="KW-0143">Chaperone</keyword>
<feature type="region of interest" description="Disordered" evidence="7">
    <location>
        <begin position="63"/>
        <end position="105"/>
    </location>
</feature>
<dbReference type="Gene3D" id="3.30.1370.50">
    <property type="entry name" value="R3H-like domain"/>
    <property type="match status" value="1"/>
</dbReference>
<dbReference type="SMART" id="SM01245">
    <property type="entry name" value="Jag_N"/>
    <property type="match status" value="1"/>
</dbReference>
<dbReference type="GO" id="GO:0005737">
    <property type="term" value="C:cytoplasm"/>
    <property type="evidence" value="ECO:0007669"/>
    <property type="project" value="UniProtKB-SubCell"/>
</dbReference>
<dbReference type="InterPro" id="IPR036867">
    <property type="entry name" value="R3H_dom_sf"/>
</dbReference>
<dbReference type="AlphaFoldDB" id="A0A0P6XIZ8"/>
<dbReference type="InterPro" id="IPR039247">
    <property type="entry name" value="KhpB"/>
</dbReference>
<dbReference type="GO" id="GO:0008360">
    <property type="term" value="P:regulation of cell shape"/>
    <property type="evidence" value="ECO:0007669"/>
    <property type="project" value="UniProtKB-KW"/>
</dbReference>
<comment type="similarity">
    <text evidence="6">Belongs to the KhpB RNA-binding protein family.</text>
</comment>
<dbReference type="Gene3D" id="3.30.300.20">
    <property type="match status" value="1"/>
</dbReference>
<dbReference type="GO" id="GO:0003723">
    <property type="term" value="F:RNA binding"/>
    <property type="evidence" value="ECO:0007669"/>
    <property type="project" value="UniProtKB-UniRule"/>
</dbReference>
<sequence>MSEEKTTLEVIAPTVDEAIANGLGQLGLPREMVDVEVLDAGSRGLFGLGGRQARVRLSIRWAEEGQSKSSPAAPPVESPAPKNEEAPAVTTAPVPAPARTEPAGDEETLRIAVQVVSDLLERMKVRARVTADYVQPEEGGDQPTVMVEIQGNDLSILIGRRSETLNALQYIANLIVGREAGRWVPLMIDVQGYRQRRERQLRQLARRMAEQALHTGRRQVLEPMPANERRVIHLELREHDAVSTESVGEEPNRKVTIVPKK</sequence>
<evidence type="ECO:0000313" key="9">
    <source>
        <dbReference type="EMBL" id="KPL75572.1"/>
    </source>
</evidence>
<accession>A0A0P6XIZ8</accession>
<dbReference type="GO" id="GO:0071555">
    <property type="term" value="P:cell wall organization"/>
    <property type="evidence" value="ECO:0007669"/>
    <property type="project" value="UniProtKB-KW"/>
</dbReference>
<dbReference type="Gene3D" id="3.30.30.80">
    <property type="entry name" value="probable RNA-binding protein from clostridium symbiosum atcc 14940"/>
    <property type="match status" value="1"/>
</dbReference>
<evidence type="ECO:0000256" key="7">
    <source>
        <dbReference type="SAM" id="MobiDB-lite"/>
    </source>
</evidence>
<comment type="domain">
    <text evidence="6">Has an N-terminal Jag-N domain and 2 RNA-binding domains (KH and R3H).</text>
</comment>
<evidence type="ECO:0000256" key="3">
    <source>
        <dbReference type="ARBA" id="ARBA00022960"/>
    </source>
</evidence>
<keyword evidence="10" id="KW-1185">Reference proteome</keyword>
<proteinExistence type="inferred from homology"/>
<dbReference type="RefSeq" id="WP_062417499.1">
    <property type="nucleotide sequence ID" value="NZ_DF967974.1"/>
</dbReference>
<comment type="function">
    <text evidence="6">A probable RNA chaperone. Forms a complex with KhpA which binds to cellular RNA and controls its expression. Plays a role in peptidoglycan (PG) homeostasis and cell length regulation.</text>
</comment>
<comment type="caution">
    <text evidence="9">The sequence shown here is derived from an EMBL/GenBank/DDBJ whole genome shotgun (WGS) entry which is preliminary data.</text>
</comment>
<evidence type="ECO:0000256" key="2">
    <source>
        <dbReference type="ARBA" id="ARBA00022884"/>
    </source>
</evidence>
<dbReference type="Pfam" id="PF01424">
    <property type="entry name" value="R3H"/>
    <property type="match status" value="1"/>
</dbReference>
<dbReference type="NCBIfam" id="NF041568">
    <property type="entry name" value="Jag_EloR"/>
    <property type="match status" value="1"/>
</dbReference>
<dbReference type="PATRIC" id="fig|229921.5.peg.32"/>
<dbReference type="OrthoDB" id="9794483at2"/>
<reference evidence="9 10" key="1">
    <citation type="submission" date="2015-07" db="EMBL/GenBank/DDBJ databases">
        <title>Genome sequence of Levilinea saccharolytica DSM 16555.</title>
        <authorList>
            <person name="Hemp J."/>
            <person name="Ward L.M."/>
            <person name="Pace L.A."/>
            <person name="Fischer W.W."/>
        </authorList>
    </citation>
    <scope>NUCLEOTIDE SEQUENCE [LARGE SCALE GENOMIC DNA]</scope>
    <source>
        <strain evidence="9 10">KIBI-1</strain>
    </source>
</reference>
<dbReference type="Pfam" id="PF14804">
    <property type="entry name" value="Jag_N"/>
    <property type="match status" value="1"/>
</dbReference>
<evidence type="ECO:0000259" key="8">
    <source>
        <dbReference type="PROSITE" id="PS51061"/>
    </source>
</evidence>
<dbReference type="CDD" id="cd02644">
    <property type="entry name" value="R3H_jag"/>
    <property type="match status" value="1"/>
</dbReference>
<dbReference type="InterPro" id="IPR015946">
    <property type="entry name" value="KH_dom-like_a/b"/>
</dbReference>
<gene>
    <name evidence="6" type="primary">khpB</name>
    <name evidence="6" type="synonym">eloR</name>
    <name evidence="9" type="ORF">ADN01_17060</name>
</gene>
<dbReference type="EMBL" id="LGCM01000065">
    <property type="protein sequence ID" value="KPL75572.1"/>
    <property type="molecule type" value="Genomic_DNA"/>
</dbReference>
<evidence type="ECO:0000256" key="4">
    <source>
        <dbReference type="ARBA" id="ARBA00023186"/>
    </source>
</evidence>
<dbReference type="PANTHER" id="PTHR35800">
    <property type="entry name" value="PROTEIN JAG"/>
    <property type="match status" value="1"/>
</dbReference>
<keyword evidence="5 6" id="KW-0961">Cell wall biogenesis/degradation</keyword>
<comment type="subcellular location">
    <subcellularLocation>
        <location evidence="6">Cytoplasm</location>
    </subcellularLocation>
</comment>
<dbReference type="InterPro" id="IPR032782">
    <property type="entry name" value="KhpB_N"/>
</dbReference>
<evidence type="ECO:0000256" key="1">
    <source>
        <dbReference type="ARBA" id="ARBA00022490"/>
    </source>
</evidence>
<dbReference type="SUPFAM" id="SSF82708">
    <property type="entry name" value="R3H domain"/>
    <property type="match status" value="1"/>
</dbReference>
<dbReference type="STRING" id="229921.ADN01_17060"/>
<comment type="subunit">
    <text evidence="6">Forms a complex with KhpA.</text>
</comment>
<keyword evidence="2 6" id="KW-0694">RNA-binding</keyword>
<dbReference type="InterPro" id="IPR038247">
    <property type="entry name" value="Jag_N_dom_sf"/>
</dbReference>
<comment type="caution">
    <text evidence="6">Lacks conserved residue(s) required for the propagation of feature annotation.</text>
</comment>
<protein>
    <recommendedName>
        <fullName evidence="6">RNA-binding protein KhpB</fullName>
    </recommendedName>
    <alternativeName>
        <fullName evidence="6">RNA-binding protein EloR</fullName>
    </alternativeName>
</protein>
<dbReference type="SMART" id="SM00393">
    <property type="entry name" value="R3H"/>
    <property type="match status" value="1"/>
</dbReference>
<dbReference type="PANTHER" id="PTHR35800:SF1">
    <property type="entry name" value="RNA-BINDING PROTEIN KHPB"/>
    <property type="match status" value="1"/>
</dbReference>
<dbReference type="InterPro" id="IPR001374">
    <property type="entry name" value="R3H_dom"/>
</dbReference>
<feature type="region of interest" description="Disordered" evidence="7">
    <location>
        <begin position="241"/>
        <end position="261"/>
    </location>
</feature>
<keyword evidence="1 6" id="KW-0963">Cytoplasm</keyword>
<name>A0A0P6XIZ8_9CHLR</name>
<evidence type="ECO:0000256" key="6">
    <source>
        <dbReference type="HAMAP-Rule" id="MF_00867"/>
    </source>
</evidence>
<dbReference type="Pfam" id="PF13083">
    <property type="entry name" value="KH_KhpA-B"/>
    <property type="match status" value="1"/>
</dbReference>
<evidence type="ECO:0000256" key="5">
    <source>
        <dbReference type="ARBA" id="ARBA00023316"/>
    </source>
</evidence>
<dbReference type="InterPro" id="IPR034079">
    <property type="entry name" value="R3H_KhpB"/>
</dbReference>
<dbReference type="GO" id="GO:0009252">
    <property type="term" value="P:peptidoglycan biosynthetic process"/>
    <property type="evidence" value="ECO:0007669"/>
    <property type="project" value="UniProtKB-UniRule"/>
</dbReference>
<dbReference type="Proteomes" id="UP000050501">
    <property type="component" value="Unassembled WGS sequence"/>
</dbReference>
<dbReference type="PROSITE" id="PS51061">
    <property type="entry name" value="R3H"/>
    <property type="match status" value="1"/>
</dbReference>
<dbReference type="InterPro" id="IPR038008">
    <property type="entry name" value="Jag_KH"/>
</dbReference>
<feature type="compositionally biased region" description="Low complexity" evidence="7">
    <location>
        <begin position="86"/>
        <end position="101"/>
    </location>
</feature>
<feature type="domain" description="R3H" evidence="8">
    <location>
        <begin position="195"/>
        <end position="261"/>
    </location>
</feature>
<evidence type="ECO:0000313" key="10">
    <source>
        <dbReference type="Proteomes" id="UP000050501"/>
    </source>
</evidence>
<dbReference type="CDD" id="cd02414">
    <property type="entry name" value="KH-II_Jag"/>
    <property type="match status" value="1"/>
</dbReference>
<dbReference type="HAMAP" id="MF_00867">
    <property type="entry name" value="KhpB"/>
    <property type="match status" value="1"/>
</dbReference>